<protein>
    <submittedName>
        <fullName evidence="7">CidA/LrgA family protein</fullName>
    </submittedName>
</protein>
<name>A0ABV3L715_9RHOB</name>
<comment type="subcellular location">
    <subcellularLocation>
        <location evidence="1">Cell membrane</location>
        <topology evidence="1">Multi-pass membrane protein</topology>
    </subcellularLocation>
</comment>
<evidence type="ECO:0000313" key="8">
    <source>
        <dbReference type="Proteomes" id="UP001553161"/>
    </source>
</evidence>
<evidence type="ECO:0000313" key="7">
    <source>
        <dbReference type="EMBL" id="MEV8467369.1"/>
    </source>
</evidence>
<comment type="caution">
    <text evidence="7">The sequence shown here is derived from an EMBL/GenBank/DDBJ whole genome shotgun (WGS) entry which is preliminary data.</text>
</comment>
<keyword evidence="8" id="KW-1185">Reference proteome</keyword>
<organism evidence="7 8">
    <name type="scientific">Meridianimarinicoccus marinus</name>
    <dbReference type="NCBI Taxonomy" id="3231483"/>
    <lineage>
        <taxon>Bacteria</taxon>
        <taxon>Pseudomonadati</taxon>
        <taxon>Pseudomonadota</taxon>
        <taxon>Alphaproteobacteria</taxon>
        <taxon>Rhodobacterales</taxon>
        <taxon>Paracoccaceae</taxon>
        <taxon>Meridianimarinicoccus</taxon>
    </lineage>
</organism>
<reference evidence="7 8" key="1">
    <citation type="submission" date="2024-07" db="EMBL/GenBank/DDBJ databases">
        <authorList>
            <person name="Kang M."/>
        </authorList>
    </citation>
    <scope>NUCLEOTIDE SEQUENCE [LARGE SCALE GENOMIC DNA]</scope>
    <source>
        <strain evidence="7 8">DFM31</strain>
    </source>
</reference>
<dbReference type="EMBL" id="JBFBVU010000012">
    <property type="protein sequence ID" value="MEV8467369.1"/>
    <property type="molecule type" value="Genomic_DNA"/>
</dbReference>
<dbReference type="Pfam" id="PF03788">
    <property type="entry name" value="LrgA"/>
    <property type="match status" value="1"/>
</dbReference>
<feature type="transmembrane region" description="Helical" evidence="6">
    <location>
        <begin position="57"/>
        <end position="74"/>
    </location>
</feature>
<dbReference type="PANTHER" id="PTHR33931">
    <property type="entry name" value="HOLIN-LIKE PROTEIN CIDA-RELATED"/>
    <property type="match status" value="1"/>
</dbReference>
<feature type="transmembrane region" description="Helical" evidence="6">
    <location>
        <begin position="86"/>
        <end position="106"/>
    </location>
</feature>
<evidence type="ECO:0000256" key="5">
    <source>
        <dbReference type="ARBA" id="ARBA00023136"/>
    </source>
</evidence>
<keyword evidence="4 6" id="KW-1133">Transmembrane helix</keyword>
<evidence type="ECO:0000256" key="4">
    <source>
        <dbReference type="ARBA" id="ARBA00022989"/>
    </source>
</evidence>
<proteinExistence type="predicted"/>
<dbReference type="InterPro" id="IPR005538">
    <property type="entry name" value="LrgA/CidA"/>
</dbReference>
<evidence type="ECO:0000256" key="1">
    <source>
        <dbReference type="ARBA" id="ARBA00004651"/>
    </source>
</evidence>
<keyword evidence="2" id="KW-1003">Cell membrane</keyword>
<dbReference type="Proteomes" id="UP001553161">
    <property type="component" value="Unassembled WGS sequence"/>
</dbReference>
<evidence type="ECO:0000256" key="2">
    <source>
        <dbReference type="ARBA" id="ARBA00022475"/>
    </source>
</evidence>
<keyword evidence="5 6" id="KW-0472">Membrane</keyword>
<evidence type="ECO:0000256" key="3">
    <source>
        <dbReference type="ARBA" id="ARBA00022692"/>
    </source>
</evidence>
<dbReference type="RefSeq" id="WP_366193153.1">
    <property type="nucleotide sequence ID" value="NZ_JBFBVU010000012.1"/>
</dbReference>
<dbReference type="PANTHER" id="PTHR33931:SF2">
    <property type="entry name" value="HOLIN-LIKE PROTEIN CIDA"/>
    <property type="match status" value="1"/>
</dbReference>
<accession>A0ABV3L715</accession>
<keyword evidence="3 6" id="KW-0812">Transmembrane</keyword>
<evidence type="ECO:0000256" key="6">
    <source>
        <dbReference type="SAM" id="Phobius"/>
    </source>
</evidence>
<feature type="transmembrane region" description="Helical" evidence="6">
    <location>
        <begin position="29"/>
        <end position="50"/>
    </location>
</feature>
<gene>
    <name evidence="7" type="ORF">AB0T83_11310</name>
</gene>
<sequence>MIHALAILLSCQLAGEVTARAIGVPVPGPVLGMIFLTILLLTIPQLGRIVQDLAQGLLNHLSLLFVPAGVGVVAHLDRLGPDGPALLAALVVSTVAGLSAGALAFAGMLKLLRNTDEAPHAGN</sequence>